<name>A0AAV9E2P0_ACOCL</name>
<evidence type="ECO:0000313" key="3">
    <source>
        <dbReference type="Proteomes" id="UP001180020"/>
    </source>
</evidence>
<accession>A0AAV9E2P0</accession>
<feature type="compositionally biased region" description="Basic and acidic residues" evidence="1">
    <location>
        <begin position="18"/>
        <end position="31"/>
    </location>
</feature>
<dbReference type="Proteomes" id="UP001180020">
    <property type="component" value="Unassembled WGS sequence"/>
</dbReference>
<organism evidence="2 3">
    <name type="scientific">Acorus calamus</name>
    <name type="common">Sweet flag</name>
    <dbReference type="NCBI Taxonomy" id="4465"/>
    <lineage>
        <taxon>Eukaryota</taxon>
        <taxon>Viridiplantae</taxon>
        <taxon>Streptophyta</taxon>
        <taxon>Embryophyta</taxon>
        <taxon>Tracheophyta</taxon>
        <taxon>Spermatophyta</taxon>
        <taxon>Magnoliopsida</taxon>
        <taxon>Liliopsida</taxon>
        <taxon>Acoraceae</taxon>
        <taxon>Acorus</taxon>
    </lineage>
</organism>
<comment type="caution">
    <text evidence="2">The sequence shown here is derived from an EMBL/GenBank/DDBJ whole genome shotgun (WGS) entry which is preliminary data.</text>
</comment>
<proteinExistence type="predicted"/>
<dbReference type="AlphaFoldDB" id="A0AAV9E2P0"/>
<reference evidence="2" key="1">
    <citation type="journal article" date="2023" name="Nat. Commun.">
        <title>Diploid and tetraploid genomes of Acorus and the evolution of monocots.</title>
        <authorList>
            <person name="Ma L."/>
            <person name="Liu K.W."/>
            <person name="Li Z."/>
            <person name="Hsiao Y.Y."/>
            <person name="Qi Y."/>
            <person name="Fu T."/>
            <person name="Tang G.D."/>
            <person name="Zhang D."/>
            <person name="Sun W.H."/>
            <person name="Liu D.K."/>
            <person name="Li Y."/>
            <person name="Chen G.Z."/>
            <person name="Liu X.D."/>
            <person name="Liao X.Y."/>
            <person name="Jiang Y.T."/>
            <person name="Yu X."/>
            <person name="Hao Y."/>
            <person name="Huang J."/>
            <person name="Zhao X.W."/>
            <person name="Ke S."/>
            <person name="Chen Y.Y."/>
            <person name="Wu W.L."/>
            <person name="Hsu J.L."/>
            <person name="Lin Y.F."/>
            <person name="Huang M.D."/>
            <person name="Li C.Y."/>
            <person name="Huang L."/>
            <person name="Wang Z.W."/>
            <person name="Zhao X."/>
            <person name="Zhong W.Y."/>
            <person name="Peng D.H."/>
            <person name="Ahmad S."/>
            <person name="Lan S."/>
            <person name="Zhang J.S."/>
            <person name="Tsai W.C."/>
            <person name="Van de Peer Y."/>
            <person name="Liu Z.J."/>
        </authorList>
    </citation>
    <scope>NUCLEOTIDE SEQUENCE</scope>
    <source>
        <strain evidence="2">CP</strain>
    </source>
</reference>
<feature type="compositionally biased region" description="Low complexity" evidence="1">
    <location>
        <begin position="39"/>
        <end position="49"/>
    </location>
</feature>
<feature type="region of interest" description="Disordered" evidence="1">
    <location>
        <begin position="13"/>
        <end position="68"/>
    </location>
</feature>
<evidence type="ECO:0000313" key="2">
    <source>
        <dbReference type="EMBL" id="KAK1307661.1"/>
    </source>
</evidence>
<sequence length="112" mass="12428">MCQRLRTTAMATAVLGDNDSRRQRDDVDATPKRVSNSMTTIIGSTTPTTRSEADDSIGGDFDNSFKMGSMPSPPPHAVFIPYLAQGHVIPLRELSHRLVDRGFFLIYNLIFN</sequence>
<dbReference type="EMBL" id="JAUJYO010000009">
    <property type="protein sequence ID" value="KAK1307661.1"/>
    <property type="molecule type" value="Genomic_DNA"/>
</dbReference>
<evidence type="ECO:0000256" key="1">
    <source>
        <dbReference type="SAM" id="MobiDB-lite"/>
    </source>
</evidence>
<reference evidence="2" key="2">
    <citation type="submission" date="2023-06" db="EMBL/GenBank/DDBJ databases">
        <authorList>
            <person name="Ma L."/>
            <person name="Liu K.-W."/>
            <person name="Li Z."/>
            <person name="Hsiao Y.-Y."/>
            <person name="Qi Y."/>
            <person name="Fu T."/>
            <person name="Tang G."/>
            <person name="Zhang D."/>
            <person name="Sun W.-H."/>
            <person name="Liu D.-K."/>
            <person name="Li Y."/>
            <person name="Chen G.-Z."/>
            <person name="Liu X.-D."/>
            <person name="Liao X.-Y."/>
            <person name="Jiang Y.-T."/>
            <person name="Yu X."/>
            <person name="Hao Y."/>
            <person name="Huang J."/>
            <person name="Zhao X.-W."/>
            <person name="Ke S."/>
            <person name="Chen Y.-Y."/>
            <person name="Wu W.-L."/>
            <person name="Hsu J.-L."/>
            <person name="Lin Y.-F."/>
            <person name="Huang M.-D."/>
            <person name="Li C.-Y."/>
            <person name="Huang L."/>
            <person name="Wang Z.-W."/>
            <person name="Zhao X."/>
            <person name="Zhong W.-Y."/>
            <person name="Peng D.-H."/>
            <person name="Ahmad S."/>
            <person name="Lan S."/>
            <person name="Zhang J.-S."/>
            <person name="Tsai W.-C."/>
            <person name="Van De Peer Y."/>
            <person name="Liu Z.-J."/>
        </authorList>
    </citation>
    <scope>NUCLEOTIDE SEQUENCE</scope>
    <source>
        <strain evidence="2">CP</strain>
        <tissue evidence="2">Leaves</tissue>
    </source>
</reference>
<keyword evidence="3" id="KW-1185">Reference proteome</keyword>
<dbReference type="SUPFAM" id="SSF53756">
    <property type="entry name" value="UDP-Glycosyltransferase/glycogen phosphorylase"/>
    <property type="match status" value="1"/>
</dbReference>
<protein>
    <submittedName>
        <fullName evidence="2">UDP-glycosyltransferase 89A2</fullName>
    </submittedName>
</protein>
<dbReference type="Gene3D" id="3.40.50.2000">
    <property type="entry name" value="Glycogen Phosphorylase B"/>
    <property type="match status" value="1"/>
</dbReference>
<gene>
    <name evidence="2" type="primary">UGT89A2</name>
    <name evidence="2" type="ORF">QJS10_CPA09g01079</name>
</gene>